<dbReference type="OrthoDB" id="5936802at2"/>
<organism evidence="1 2">
    <name type="scientific">Bacteroides oleiciplenus YIT 12058</name>
    <dbReference type="NCBI Taxonomy" id="742727"/>
    <lineage>
        <taxon>Bacteria</taxon>
        <taxon>Pseudomonadati</taxon>
        <taxon>Bacteroidota</taxon>
        <taxon>Bacteroidia</taxon>
        <taxon>Bacteroidales</taxon>
        <taxon>Bacteroidaceae</taxon>
        <taxon>Bacteroides</taxon>
    </lineage>
</organism>
<dbReference type="RefSeq" id="WP_009130087.1">
    <property type="nucleotide sequence ID" value="NZ_JH992941.1"/>
</dbReference>
<keyword evidence="2" id="KW-1185">Reference proteome</keyword>
<comment type="caution">
    <text evidence="1">The sequence shown here is derived from an EMBL/GenBank/DDBJ whole genome shotgun (WGS) entry which is preliminary data.</text>
</comment>
<dbReference type="PATRIC" id="fig|742727.4.peg.2583"/>
<dbReference type="PROSITE" id="PS51257">
    <property type="entry name" value="PROKAR_LIPOPROTEIN"/>
    <property type="match status" value="1"/>
</dbReference>
<name>K9E5K1_9BACE</name>
<evidence type="ECO:0000313" key="2">
    <source>
        <dbReference type="Proteomes" id="UP000009872"/>
    </source>
</evidence>
<dbReference type="Proteomes" id="UP000009872">
    <property type="component" value="Unassembled WGS sequence"/>
</dbReference>
<dbReference type="AlphaFoldDB" id="K9E5K1"/>
<dbReference type="HOGENOM" id="CLU_2271781_0_0_10"/>
<protein>
    <submittedName>
        <fullName evidence="1">Uncharacterized protein</fullName>
    </submittedName>
</protein>
<gene>
    <name evidence="1" type="ORF">HMPREF9447_02529</name>
</gene>
<evidence type="ECO:0000313" key="1">
    <source>
        <dbReference type="EMBL" id="EKU91111.1"/>
    </source>
</evidence>
<dbReference type="eggNOG" id="ENOG502Z891">
    <property type="taxonomic scope" value="Bacteria"/>
</dbReference>
<dbReference type="EMBL" id="ADLF01000009">
    <property type="protein sequence ID" value="EKU91111.1"/>
    <property type="molecule type" value="Genomic_DNA"/>
</dbReference>
<sequence length="102" mass="11327">MKLKIIIFCIGVVGCQVFTGCGKGTSFSRSDFSFILGGAVPGVRILKPDFPENREDYPFLWSENEYVIDLAASYRNTLPARKILLKNNLVSLPEGITCYICS</sequence>
<dbReference type="STRING" id="742727.HMPREF9447_02529"/>
<reference evidence="1 2" key="1">
    <citation type="submission" date="2012-09" db="EMBL/GenBank/DDBJ databases">
        <title>The Genome Sequence of Bacteroides oleiciplenus YIT 12058.</title>
        <authorList>
            <consortium name="The Broad Institute Genome Sequencing Platform"/>
            <person name="Earl A."/>
            <person name="Ward D."/>
            <person name="Feldgarden M."/>
            <person name="Gevers D."/>
            <person name="Morotomi M."/>
            <person name="Walker B."/>
            <person name="Young S.K."/>
            <person name="Zeng Q."/>
            <person name="Gargeya S."/>
            <person name="Fitzgerald M."/>
            <person name="Haas B."/>
            <person name="Abouelleil A."/>
            <person name="Alvarado L."/>
            <person name="Arachchi H.M."/>
            <person name="Berlin A.M."/>
            <person name="Chapman S.B."/>
            <person name="Goldberg J."/>
            <person name="Griggs A."/>
            <person name="Gujja S."/>
            <person name="Hansen M."/>
            <person name="Howarth C."/>
            <person name="Imamovic A."/>
            <person name="Larimer J."/>
            <person name="McCowen C."/>
            <person name="Montmayeur A."/>
            <person name="Murphy C."/>
            <person name="Neiman D."/>
            <person name="Pearson M."/>
            <person name="Priest M."/>
            <person name="Roberts A."/>
            <person name="Saif S."/>
            <person name="Shea T."/>
            <person name="Sisk P."/>
            <person name="Sykes S."/>
            <person name="Wortman J."/>
            <person name="Nusbaum C."/>
            <person name="Birren B."/>
        </authorList>
    </citation>
    <scope>NUCLEOTIDE SEQUENCE [LARGE SCALE GENOMIC DNA]</scope>
    <source>
        <strain evidence="1 2">YIT 12058</strain>
    </source>
</reference>
<proteinExistence type="predicted"/>
<accession>K9E5K1</accession>